<dbReference type="Proteomes" id="UP001074726">
    <property type="component" value="Unassembled WGS sequence"/>
</dbReference>
<dbReference type="PROSITE" id="PS51462">
    <property type="entry name" value="NUDIX"/>
    <property type="match status" value="1"/>
</dbReference>
<evidence type="ECO:0000256" key="1">
    <source>
        <dbReference type="ARBA" id="ARBA00001946"/>
    </source>
</evidence>
<dbReference type="InterPro" id="IPR000086">
    <property type="entry name" value="NUDIX_hydrolase_dom"/>
</dbReference>
<dbReference type="EMBL" id="JAPPUX010000003">
    <property type="protein sequence ID" value="MCY4726782.1"/>
    <property type="molecule type" value="Genomic_DNA"/>
</dbReference>
<evidence type="ECO:0000256" key="3">
    <source>
        <dbReference type="SAM" id="MobiDB-lite"/>
    </source>
</evidence>
<dbReference type="InterPro" id="IPR015797">
    <property type="entry name" value="NUDIX_hydrolase-like_dom_sf"/>
</dbReference>
<dbReference type="Gene3D" id="3.90.79.10">
    <property type="entry name" value="Nucleoside Triphosphate Pyrophosphohydrolase"/>
    <property type="match status" value="1"/>
</dbReference>
<dbReference type="CDD" id="cd04683">
    <property type="entry name" value="NUDIX_Hydrolase"/>
    <property type="match status" value="1"/>
</dbReference>
<feature type="region of interest" description="Disordered" evidence="3">
    <location>
        <begin position="156"/>
        <end position="177"/>
    </location>
</feature>
<dbReference type="PROSITE" id="PS00893">
    <property type="entry name" value="NUDIX_BOX"/>
    <property type="match status" value="1"/>
</dbReference>
<dbReference type="SUPFAM" id="SSF55811">
    <property type="entry name" value="Nudix"/>
    <property type="match status" value="1"/>
</dbReference>
<name>A0ABT4CCU6_9ACTN</name>
<keyword evidence="6" id="KW-1185">Reference proteome</keyword>
<protein>
    <submittedName>
        <fullName evidence="5">NUDIX domain-containing protein</fullName>
    </submittedName>
</protein>
<sequence length="177" mass="19169">MTDRFALVPASYVYLLRDGADGTEVLLQRRGPVPYMPGHWAAAAAGHVEPGETAYDAARREALEELGITDVALEFVLTMQRSQFGPAVEERVDWFFTARSWTGEPRIVEPEKAAELGWFALDALPEPMVPHEAHALAHLFSGDGYLTFGWDARPGGGGRSTTAATGSPMSDPQGGIR</sequence>
<feature type="domain" description="Nudix hydrolase" evidence="4">
    <location>
        <begin position="6"/>
        <end position="141"/>
    </location>
</feature>
<accession>A0ABT4CCU6</accession>
<evidence type="ECO:0000256" key="2">
    <source>
        <dbReference type="ARBA" id="ARBA00022801"/>
    </source>
</evidence>
<evidence type="ECO:0000259" key="4">
    <source>
        <dbReference type="PROSITE" id="PS51462"/>
    </source>
</evidence>
<keyword evidence="2" id="KW-0378">Hydrolase</keyword>
<dbReference type="Pfam" id="PF00293">
    <property type="entry name" value="NUDIX"/>
    <property type="match status" value="1"/>
</dbReference>
<reference evidence="5" key="1">
    <citation type="submission" date="2022-08" db="EMBL/GenBank/DDBJ databases">
        <title>Genome sequencing of Nocardioides sp. STR2.</title>
        <authorList>
            <person name="So Y."/>
        </authorList>
    </citation>
    <scope>NUCLEOTIDE SEQUENCE</scope>
    <source>
        <strain evidence="5">STR2</strain>
    </source>
</reference>
<evidence type="ECO:0000313" key="5">
    <source>
        <dbReference type="EMBL" id="MCY4726782.1"/>
    </source>
</evidence>
<evidence type="ECO:0000313" key="6">
    <source>
        <dbReference type="Proteomes" id="UP001074726"/>
    </source>
</evidence>
<dbReference type="PANTHER" id="PTHR43046">
    <property type="entry name" value="GDP-MANNOSE MANNOSYL HYDROLASE"/>
    <property type="match status" value="1"/>
</dbReference>
<comment type="cofactor">
    <cofactor evidence="1">
        <name>Mg(2+)</name>
        <dbReference type="ChEBI" id="CHEBI:18420"/>
    </cofactor>
</comment>
<dbReference type="RefSeq" id="WP_268111694.1">
    <property type="nucleotide sequence ID" value="NZ_JAPPUX010000003.1"/>
</dbReference>
<comment type="caution">
    <text evidence="5">The sequence shown here is derived from an EMBL/GenBank/DDBJ whole genome shotgun (WGS) entry which is preliminary data.</text>
</comment>
<proteinExistence type="predicted"/>
<dbReference type="PANTHER" id="PTHR43046:SF16">
    <property type="entry name" value="ADP-RIBOSE PYROPHOSPHATASE YJHB-RELATED"/>
    <property type="match status" value="1"/>
</dbReference>
<dbReference type="InterPro" id="IPR020084">
    <property type="entry name" value="NUDIX_hydrolase_CS"/>
</dbReference>
<gene>
    <name evidence="5" type="ORF">NYO98_10890</name>
</gene>
<organism evidence="5 6">
    <name type="scientific">Nocardioides pini</name>
    <dbReference type="NCBI Taxonomy" id="2975053"/>
    <lineage>
        <taxon>Bacteria</taxon>
        <taxon>Bacillati</taxon>
        <taxon>Actinomycetota</taxon>
        <taxon>Actinomycetes</taxon>
        <taxon>Propionibacteriales</taxon>
        <taxon>Nocardioidaceae</taxon>
        <taxon>Nocardioides</taxon>
    </lineage>
</organism>